<gene>
    <name evidence="1" type="ORF">HaLaN_28846</name>
</gene>
<comment type="caution">
    <text evidence="1">The sequence shown here is derived from an EMBL/GenBank/DDBJ whole genome shotgun (WGS) entry which is preliminary data.</text>
</comment>
<proteinExistence type="predicted"/>
<keyword evidence="2" id="KW-1185">Reference proteome</keyword>
<sequence>MHWQHQFLNSCLVQGMPLNGDASVGLRRAHPWHMPQPLCRPSKRCGGDHESMNCKSPTTVAYEQTDVGNVLHPIFDSQSTADLRPEYEDVAFGSKDERRSMVELCAPLDVHAVMERAVTFPLLPHRLSRQLN</sequence>
<reference evidence="1 2" key="1">
    <citation type="submission" date="2020-02" db="EMBL/GenBank/DDBJ databases">
        <title>Draft genome sequence of Haematococcus lacustris strain NIES-144.</title>
        <authorList>
            <person name="Morimoto D."/>
            <person name="Nakagawa S."/>
            <person name="Yoshida T."/>
            <person name="Sawayama S."/>
        </authorList>
    </citation>
    <scope>NUCLEOTIDE SEQUENCE [LARGE SCALE GENOMIC DNA]</scope>
    <source>
        <strain evidence="1 2">NIES-144</strain>
    </source>
</reference>
<organism evidence="1 2">
    <name type="scientific">Haematococcus lacustris</name>
    <name type="common">Green alga</name>
    <name type="synonym">Haematococcus pluvialis</name>
    <dbReference type="NCBI Taxonomy" id="44745"/>
    <lineage>
        <taxon>Eukaryota</taxon>
        <taxon>Viridiplantae</taxon>
        <taxon>Chlorophyta</taxon>
        <taxon>core chlorophytes</taxon>
        <taxon>Chlorophyceae</taxon>
        <taxon>CS clade</taxon>
        <taxon>Chlamydomonadales</taxon>
        <taxon>Haematococcaceae</taxon>
        <taxon>Haematococcus</taxon>
    </lineage>
</organism>
<dbReference type="AlphaFoldDB" id="A0A6A0ABH5"/>
<protein>
    <submittedName>
        <fullName evidence="1">Uncharacterized protein</fullName>
    </submittedName>
</protein>
<dbReference type="EMBL" id="BLLF01004688">
    <property type="protein sequence ID" value="GFH30066.1"/>
    <property type="molecule type" value="Genomic_DNA"/>
</dbReference>
<accession>A0A6A0ABH5</accession>
<evidence type="ECO:0000313" key="2">
    <source>
        <dbReference type="Proteomes" id="UP000485058"/>
    </source>
</evidence>
<name>A0A6A0ABH5_HAELA</name>
<dbReference type="Proteomes" id="UP000485058">
    <property type="component" value="Unassembled WGS sequence"/>
</dbReference>
<evidence type="ECO:0000313" key="1">
    <source>
        <dbReference type="EMBL" id="GFH30066.1"/>
    </source>
</evidence>